<proteinExistence type="predicted"/>
<sequence>MGANHRELKQEMKLLMYVAFPRPDLTNYHRLYPTAHPHTKLTLPTMEALLAQPILFPGSPSVKVDAIGKKLGEFLGASDLANRPLASLLETLTKLLKGEQELGSENTDALVSILAKMYEALAQDKRYPLLDIVRLLMTTVSTPLESDAGLQLLARIINDAADS</sequence>
<accession>A0ACC1H6T1</accession>
<comment type="caution">
    <text evidence="1">The sequence shown here is derived from an EMBL/GenBank/DDBJ whole genome shotgun (WGS) entry which is preliminary data.</text>
</comment>
<dbReference type="EMBL" id="JAMZIH010009333">
    <property type="protein sequence ID" value="KAJ1670314.1"/>
    <property type="molecule type" value="Genomic_DNA"/>
</dbReference>
<protein>
    <submittedName>
        <fullName evidence="1">Uncharacterized protein</fullName>
    </submittedName>
</protein>
<evidence type="ECO:0000313" key="2">
    <source>
        <dbReference type="Proteomes" id="UP001145114"/>
    </source>
</evidence>
<keyword evidence="2" id="KW-1185">Reference proteome</keyword>
<organism evidence="1 2">
    <name type="scientific">Spiromyces aspiralis</name>
    <dbReference type="NCBI Taxonomy" id="68401"/>
    <lineage>
        <taxon>Eukaryota</taxon>
        <taxon>Fungi</taxon>
        <taxon>Fungi incertae sedis</taxon>
        <taxon>Zoopagomycota</taxon>
        <taxon>Kickxellomycotina</taxon>
        <taxon>Kickxellomycetes</taxon>
        <taxon>Kickxellales</taxon>
        <taxon>Kickxellaceae</taxon>
        <taxon>Spiromyces</taxon>
    </lineage>
</organism>
<dbReference type="Proteomes" id="UP001145114">
    <property type="component" value="Unassembled WGS sequence"/>
</dbReference>
<reference evidence="1" key="1">
    <citation type="submission" date="2022-06" db="EMBL/GenBank/DDBJ databases">
        <title>Phylogenomic reconstructions and comparative analyses of Kickxellomycotina fungi.</title>
        <authorList>
            <person name="Reynolds N.K."/>
            <person name="Stajich J.E."/>
            <person name="Barry K."/>
            <person name="Grigoriev I.V."/>
            <person name="Crous P."/>
            <person name="Smith M.E."/>
        </authorList>
    </citation>
    <scope>NUCLEOTIDE SEQUENCE</scope>
    <source>
        <strain evidence="1">RSA 2271</strain>
    </source>
</reference>
<evidence type="ECO:0000313" key="1">
    <source>
        <dbReference type="EMBL" id="KAJ1670314.1"/>
    </source>
</evidence>
<feature type="non-terminal residue" evidence="1">
    <location>
        <position position="163"/>
    </location>
</feature>
<name>A0ACC1H6T1_9FUNG</name>
<gene>
    <name evidence="1" type="ORF">EV182_008291</name>
</gene>